<evidence type="ECO:0000313" key="1">
    <source>
        <dbReference type="EMBL" id="WEY84621.1"/>
    </source>
</evidence>
<dbReference type="AlphaFoldDB" id="A0AAX3RL26"/>
<evidence type="ECO:0008006" key="3">
    <source>
        <dbReference type="Google" id="ProtNLM"/>
    </source>
</evidence>
<dbReference type="RefSeq" id="WP_139123545.1">
    <property type="nucleotide sequence ID" value="NZ_CP026036.1"/>
</dbReference>
<organism evidence="1 2">
    <name type="scientific">Bacillus subtilis</name>
    <dbReference type="NCBI Taxonomy" id="1423"/>
    <lineage>
        <taxon>Bacteria</taxon>
        <taxon>Bacillati</taxon>
        <taxon>Bacillota</taxon>
        <taxon>Bacilli</taxon>
        <taxon>Bacillales</taxon>
        <taxon>Bacillaceae</taxon>
        <taxon>Bacillus</taxon>
    </lineage>
</organism>
<proteinExistence type="predicted"/>
<protein>
    <recommendedName>
        <fullName evidence="3">Thioredoxin domain-containing protein</fullName>
    </recommendedName>
</protein>
<evidence type="ECO:0000313" key="2">
    <source>
        <dbReference type="Proteomes" id="UP001214898"/>
    </source>
</evidence>
<sequence>MKIIKNSFFLKKKISASSFRKIRENYEGYVMCIEEDFLKEEVEMMRSIFEFIEVDKKCILLDLTINSRKELNFELIKDIGIQTIPSIIKIDQEGIKEVANFSDFPVHFTNKQIISEIKKLLNRDDI</sequence>
<dbReference type="EMBL" id="CP120576">
    <property type="protein sequence ID" value="WEY84621.1"/>
    <property type="molecule type" value="Genomic_DNA"/>
</dbReference>
<accession>A0AAX3RL26</accession>
<gene>
    <name evidence="1" type="ORF">P5633_20630</name>
</gene>
<name>A0AAX3RL26_BACIU</name>
<reference evidence="1" key="1">
    <citation type="submission" date="2025-02" db="EMBL/GenBank/DDBJ databases">
        <title>Complete genome sequences of 52 Bacillus and Priestia strains isolated from West-African fermentations and 26 reference strains from the DSMZ collection.</title>
        <authorList>
            <person name="Wiedenbein E.S."/>
            <person name="Canoy T.S."/>
            <person name="Hui Y."/>
            <person name="Parkouda C."/>
            <person name="Dawende C."/>
            <person name="Ametefe E."/>
            <person name="Jespersen L."/>
            <person name="Nielsen D.S."/>
        </authorList>
    </citation>
    <scope>NUCLEOTIDE SEQUENCE</scope>
    <source>
        <strain evidence="1">PRO56</strain>
    </source>
</reference>
<dbReference type="Proteomes" id="UP001214898">
    <property type="component" value="Chromosome"/>
</dbReference>